<evidence type="ECO:0000313" key="3">
    <source>
        <dbReference type="Proteomes" id="UP000006514"/>
    </source>
</evidence>
<gene>
    <name evidence="2" type="ORF">AURDEDRAFT_177807</name>
</gene>
<protein>
    <submittedName>
        <fullName evidence="2">Uncharacterized protein</fullName>
    </submittedName>
</protein>
<dbReference type="InParanoid" id="J0WLC4"/>
<dbReference type="Proteomes" id="UP000006514">
    <property type="component" value="Unassembled WGS sequence"/>
</dbReference>
<evidence type="ECO:0000313" key="2">
    <source>
        <dbReference type="EMBL" id="EJD33113.1"/>
    </source>
</evidence>
<reference evidence="3" key="1">
    <citation type="journal article" date="2012" name="Science">
        <title>The Paleozoic origin of enzymatic lignin decomposition reconstructed from 31 fungal genomes.</title>
        <authorList>
            <person name="Floudas D."/>
            <person name="Binder M."/>
            <person name="Riley R."/>
            <person name="Barry K."/>
            <person name="Blanchette R.A."/>
            <person name="Henrissat B."/>
            <person name="Martinez A.T."/>
            <person name="Otillar R."/>
            <person name="Spatafora J.W."/>
            <person name="Yadav J.S."/>
            <person name="Aerts A."/>
            <person name="Benoit I."/>
            <person name="Boyd A."/>
            <person name="Carlson A."/>
            <person name="Copeland A."/>
            <person name="Coutinho P.M."/>
            <person name="de Vries R.P."/>
            <person name="Ferreira P."/>
            <person name="Findley K."/>
            <person name="Foster B."/>
            <person name="Gaskell J."/>
            <person name="Glotzer D."/>
            <person name="Gorecki P."/>
            <person name="Heitman J."/>
            <person name="Hesse C."/>
            <person name="Hori C."/>
            <person name="Igarashi K."/>
            <person name="Jurgens J.A."/>
            <person name="Kallen N."/>
            <person name="Kersten P."/>
            <person name="Kohler A."/>
            <person name="Kuees U."/>
            <person name="Kumar T.K.A."/>
            <person name="Kuo A."/>
            <person name="LaButti K."/>
            <person name="Larrondo L.F."/>
            <person name="Lindquist E."/>
            <person name="Ling A."/>
            <person name="Lombard V."/>
            <person name="Lucas S."/>
            <person name="Lundell T."/>
            <person name="Martin R."/>
            <person name="McLaughlin D.J."/>
            <person name="Morgenstern I."/>
            <person name="Morin E."/>
            <person name="Murat C."/>
            <person name="Nagy L.G."/>
            <person name="Nolan M."/>
            <person name="Ohm R.A."/>
            <person name="Patyshakuliyeva A."/>
            <person name="Rokas A."/>
            <person name="Ruiz-Duenas F.J."/>
            <person name="Sabat G."/>
            <person name="Salamov A."/>
            <person name="Samejima M."/>
            <person name="Schmutz J."/>
            <person name="Slot J.C."/>
            <person name="St John F."/>
            <person name="Stenlid J."/>
            <person name="Sun H."/>
            <person name="Sun S."/>
            <person name="Syed K."/>
            <person name="Tsang A."/>
            <person name="Wiebenga A."/>
            <person name="Young D."/>
            <person name="Pisabarro A."/>
            <person name="Eastwood D.C."/>
            <person name="Martin F."/>
            <person name="Cullen D."/>
            <person name="Grigoriev I.V."/>
            <person name="Hibbett D.S."/>
        </authorList>
    </citation>
    <scope>NUCLEOTIDE SEQUENCE [LARGE SCALE GENOMIC DNA]</scope>
    <source>
        <strain evidence="3">TFB10046</strain>
    </source>
</reference>
<feature type="region of interest" description="Disordered" evidence="1">
    <location>
        <begin position="217"/>
        <end position="237"/>
    </location>
</feature>
<feature type="compositionally biased region" description="Basic and acidic residues" evidence="1">
    <location>
        <begin position="141"/>
        <end position="152"/>
    </location>
</feature>
<proteinExistence type="predicted"/>
<dbReference type="KEGG" id="adl:AURDEDRAFT_177807"/>
<organism evidence="2 3">
    <name type="scientific">Auricularia subglabra (strain TFB-10046 / SS5)</name>
    <name type="common">White-rot fungus</name>
    <name type="synonym">Auricularia delicata (strain TFB10046)</name>
    <dbReference type="NCBI Taxonomy" id="717982"/>
    <lineage>
        <taxon>Eukaryota</taxon>
        <taxon>Fungi</taxon>
        <taxon>Dikarya</taxon>
        <taxon>Basidiomycota</taxon>
        <taxon>Agaricomycotina</taxon>
        <taxon>Agaricomycetes</taxon>
        <taxon>Auriculariales</taxon>
        <taxon>Auriculariaceae</taxon>
        <taxon>Auricularia</taxon>
    </lineage>
</organism>
<keyword evidence="3" id="KW-1185">Reference proteome</keyword>
<evidence type="ECO:0000256" key="1">
    <source>
        <dbReference type="SAM" id="MobiDB-lite"/>
    </source>
</evidence>
<dbReference type="EMBL" id="JH688431">
    <property type="protein sequence ID" value="EJD33113.1"/>
    <property type="molecule type" value="Genomic_DNA"/>
</dbReference>
<sequence length="353" mass="37603">MAFVIQPPRAPKAGESAAQYAEHVRVEMEAGIRKQPAFSYCSAYVGVVALGGPKAMRLLAKALAAADDIAALVPLAQRMEGYNEKFVLKLAFQVAGAAYRAKANAPPKDSPPPAAVPAHAVSGTTRARPRRPVASTPYSRDMPRKKARKPDPAVEEIALLLQGASLDAQGQKDKPADDIDELCGSFDNTHIAPPVPQPAVPVHIAFPPIAAPAMPVFVPEPEPQPQPEPAPPSAPRRAPVGLPAVDTVPLYAAPPAAAPEPLIYIPVARKARAPIQRAPYNKAARPAHKRTQKLDAPAPIVTPEADVPYIEAVTETLAGEHLCTEVHILDARPLRDGRLARREPRAWRCIAVA</sequence>
<feature type="compositionally biased region" description="Pro residues" evidence="1">
    <location>
        <begin position="218"/>
        <end position="234"/>
    </location>
</feature>
<name>J0WLC4_AURST</name>
<dbReference type="AlphaFoldDB" id="J0WLC4"/>
<feature type="region of interest" description="Disordered" evidence="1">
    <location>
        <begin position="103"/>
        <end position="152"/>
    </location>
</feature>
<accession>J0WLC4</accession>